<dbReference type="AlphaFoldDB" id="F3ZNZ1"/>
<keyword evidence="2" id="KW-0418">Kinase</keyword>
<sequence>MRNVIGIDLGGTSIKYALVTELGKVLYGSEVPSKANESADKIIEQIKLAIQDVLHFSEQKDIKVYGIGIGSPGIIDTVTGTVIDKAENLKGWENIPLSQILKKEFNCPIYMDNDANVMGLAEAEYGAAKNCTDVVFLTIGTGIGGALIINGSLYGGYRNRGGELGHFPLIANGEACNCGSVGCFEQYASTTALIRRYKRRLTKANKPIPEHVDGKMIVEKFKENESEAVESLTEHCDFIGHAIAGFISIFSPQKVIIGGGIIDSGEFYIEMINAAARKYSMSGSSFGTKIEKATLGNQAGCLGAASLVFTA</sequence>
<comment type="similarity">
    <text evidence="1">Belongs to the ROK (NagC/XylR) family.</text>
</comment>
<evidence type="ECO:0000256" key="1">
    <source>
        <dbReference type="ARBA" id="ARBA00006479"/>
    </source>
</evidence>
<dbReference type="Pfam" id="PF00480">
    <property type="entry name" value="ROK"/>
    <property type="match status" value="1"/>
</dbReference>
<keyword evidence="3" id="KW-1185">Reference proteome</keyword>
<evidence type="ECO:0000313" key="2">
    <source>
        <dbReference type="EMBL" id="EGJ71567.1"/>
    </source>
</evidence>
<name>F3ZNZ1_9BACE</name>
<dbReference type="InterPro" id="IPR043129">
    <property type="entry name" value="ATPase_NBD"/>
</dbReference>
<gene>
    <name evidence="2" type="ORF">Bcop_1370</name>
</gene>
<dbReference type="eggNOG" id="COG1940">
    <property type="taxonomic scope" value="Bacteria"/>
</dbReference>
<evidence type="ECO:0000313" key="3">
    <source>
        <dbReference type="Proteomes" id="UP000018439"/>
    </source>
</evidence>
<protein>
    <submittedName>
        <fullName evidence="2">Glucokinase</fullName>
        <ecNumber evidence="2">2.7.1.2</ecNumber>
    </submittedName>
</protein>
<dbReference type="PANTHER" id="PTHR18964:SF149">
    <property type="entry name" value="BIFUNCTIONAL UDP-N-ACETYLGLUCOSAMINE 2-EPIMERASE_N-ACETYLMANNOSAMINE KINASE"/>
    <property type="match status" value="1"/>
</dbReference>
<accession>F3ZNZ1</accession>
<dbReference type="GO" id="GO:0004340">
    <property type="term" value="F:glucokinase activity"/>
    <property type="evidence" value="ECO:0007669"/>
    <property type="project" value="UniProtKB-EC"/>
</dbReference>
<keyword evidence="2" id="KW-0808">Transferase</keyword>
<dbReference type="InterPro" id="IPR000600">
    <property type="entry name" value="ROK"/>
</dbReference>
<dbReference type="EMBL" id="CM001167">
    <property type="protein sequence ID" value="EGJ71567.1"/>
    <property type="molecule type" value="Genomic_DNA"/>
</dbReference>
<dbReference type="HOGENOM" id="CLU_036604_0_4_10"/>
<dbReference type="Proteomes" id="UP000018439">
    <property type="component" value="Chromosome"/>
</dbReference>
<proteinExistence type="inferred from homology"/>
<dbReference type="OrthoDB" id="9810372at2"/>
<reference evidence="2 3" key="1">
    <citation type="journal article" date="2011" name="Stand. Genomic Sci.">
        <title>Non-contiguous finished genome sequence of Bacteroides coprosuis type strain (PC139).</title>
        <authorList>
            <person name="Land M."/>
            <person name="Held B."/>
            <person name="Gronow S."/>
            <person name="Abt B."/>
            <person name="Lucas S."/>
            <person name="Del Rio T.G."/>
            <person name="Nolan M."/>
            <person name="Tice H."/>
            <person name="Cheng J.F."/>
            <person name="Pitluck S."/>
            <person name="Liolios K."/>
            <person name="Pagani I."/>
            <person name="Ivanova N."/>
            <person name="Mavromatis K."/>
            <person name="Mikhailova N."/>
            <person name="Pati A."/>
            <person name="Tapia R."/>
            <person name="Han C."/>
            <person name="Goodwin L."/>
            <person name="Chen A."/>
            <person name="Palaniappan K."/>
            <person name="Hauser L."/>
            <person name="Brambilla E.M."/>
            <person name="Rohde M."/>
            <person name="Goker M."/>
            <person name="Detter J.C."/>
            <person name="Woyke T."/>
            <person name="Bristow J."/>
            <person name="Eisen J.A."/>
            <person name="Markowitz V."/>
            <person name="Hugenholtz P."/>
            <person name="Kyrpides N.C."/>
            <person name="Klenk H.P."/>
            <person name="Lapidus A."/>
        </authorList>
    </citation>
    <scope>NUCLEOTIDE SEQUENCE</scope>
    <source>
        <strain evidence="2 3">DSM 18011</strain>
    </source>
</reference>
<dbReference type="STRING" id="679937.Bcop_1370"/>
<dbReference type="Gene3D" id="3.30.420.40">
    <property type="match status" value="2"/>
</dbReference>
<organism evidence="2 3">
    <name type="scientific">Bacteroides coprosuis DSM 18011</name>
    <dbReference type="NCBI Taxonomy" id="679937"/>
    <lineage>
        <taxon>Bacteria</taxon>
        <taxon>Pseudomonadati</taxon>
        <taxon>Bacteroidota</taxon>
        <taxon>Bacteroidia</taxon>
        <taxon>Bacteroidales</taxon>
        <taxon>Bacteroidaceae</taxon>
        <taxon>Bacteroides</taxon>
    </lineage>
</organism>
<dbReference type="EC" id="2.7.1.2" evidence="2"/>
<dbReference type="InterPro" id="IPR049874">
    <property type="entry name" value="ROK_cs"/>
</dbReference>
<dbReference type="PROSITE" id="PS01125">
    <property type="entry name" value="ROK"/>
    <property type="match status" value="1"/>
</dbReference>
<dbReference type="PANTHER" id="PTHR18964">
    <property type="entry name" value="ROK (REPRESSOR, ORF, KINASE) FAMILY"/>
    <property type="match status" value="1"/>
</dbReference>
<dbReference type="SUPFAM" id="SSF53067">
    <property type="entry name" value="Actin-like ATPase domain"/>
    <property type="match status" value="1"/>
</dbReference>